<dbReference type="PROSITE" id="PS50077">
    <property type="entry name" value="HEAT_REPEAT"/>
    <property type="match status" value="2"/>
</dbReference>
<dbReference type="GeneID" id="107962376"/>
<dbReference type="SUPFAM" id="SSF56112">
    <property type="entry name" value="Protein kinase-like (PK-like)"/>
    <property type="match status" value="1"/>
</dbReference>
<feature type="region of interest" description="Disordered" evidence="2">
    <location>
        <begin position="687"/>
        <end position="726"/>
    </location>
</feature>
<feature type="region of interest" description="Disordered" evidence="2">
    <location>
        <begin position="594"/>
        <end position="652"/>
    </location>
</feature>
<dbReference type="InterPro" id="IPR011009">
    <property type="entry name" value="Kinase-like_dom_sf"/>
</dbReference>
<dbReference type="GO" id="GO:0005524">
    <property type="term" value="F:ATP binding"/>
    <property type="evidence" value="ECO:0007669"/>
    <property type="project" value="InterPro"/>
</dbReference>
<feature type="compositionally biased region" description="Polar residues" evidence="2">
    <location>
        <begin position="788"/>
        <end position="797"/>
    </location>
</feature>
<feature type="region of interest" description="Disordered" evidence="2">
    <location>
        <begin position="663"/>
        <end position="682"/>
    </location>
</feature>
<name>A0A1U8PSS6_GOSHI</name>
<dbReference type="InterPro" id="IPR000719">
    <property type="entry name" value="Prot_kinase_dom"/>
</dbReference>
<dbReference type="SUPFAM" id="SSF48371">
    <property type="entry name" value="ARM repeat"/>
    <property type="match status" value="1"/>
</dbReference>
<dbReference type="Gene3D" id="1.25.10.10">
    <property type="entry name" value="Leucine-rich Repeat Variant"/>
    <property type="match status" value="1"/>
</dbReference>
<dbReference type="Gene3D" id="1.10.510.10">
    <property type="entry name" value="Transferase(Phosphotransferase) domain 1"/>
    <property type="match status" value="1"/>
</dbReference>
<dbReference type="InterPro" id="IPR011989">
    <property type="entry name" value="ARM-like"/>
</dbReference>
<proteinExistence type="predicted"/>
<dbReference type="RefSeq" id="XP_016754227.2">
    <property type="nucleotide sequence ID" value="XM_016898738.2"/>
</dbReference>
<dbReference type="AlphaFoldDB" id="A0A1U8PSS6"/>
<gene>
    <name evidence="5" type="primary">LOC107962376</name>
</gene>
<feature type="region of interest" description="Disordered" evidence="2">
    <location>
        <begin position="752"/>
        <end position="797"/>
    </location>
</feature>
<keyword evidence="4" id="KW-1185">Reference proteome</keyword>
<dbReference type="PANTHER" id="PTHR12984">
    <property type="entry name" value="SCY1-RELATED S/T PROTEIN KINASE-LIKE"/>
    <property type="match status" value="1"/>
</dbReference>
<dbReference type="PROSITE" id="PS50011">
    <property type="entry name" value="PROTEIN_KINASE_DOM"/>
    <property type="match status" value="1"/>
</dbReference>
<feature type="repeat" description="HEAT" evidence="1">
    <location>
        <begin position="366"/>
        <end position="404"/>
    </location>
</feature>
<dbReference type="InterPro" id="IPR016024">
    <property type="entry name" value="ARM-type_fold"/>
</dbReference>
<feature type="repeat" description="HEAT" evidence="1">
    <location>
        <begin position="523"/>
        <end position="561"/>
    </location>
</feature>
<evidence type="ECO:0000256" key="2">
    <source>
        <dbReference type="SAM" id="MobiDB-lite"/>
    </source>
</evidence>
<dbReference type="Proteomes" id="UP000818029">
    <property type="component" value="Chromosome D06"/>
</dbReference>
<evidence type="ECO:0000313" key="5">
    <source>
        <dbReference type="RefSeq" id="XP_016754227.2"/>
    </source>
</evidence>
<accession>A0A1U8PSS6</accession>
<dbReference type="Gene3D" id="3.30.200.20">
    <property type="entry name" value="Phosphorylase Kinase, domain 1"/>
    <property type="match status" value="1"/>
</dbReference>
<protein>
    <submittedName>
        <fullName evidence="5">N-terminal kinase-like protein isoform X3</fullName>
    </submittedName>
</protein>
<evidence type="ECO:0000256" key="1">
    <source>
        <dbReference type="PROSITE-ProRule" id="PRU00103"/>
    </source>
</evidence>
<dbReference type="GO" id="GO:0004672">
    <property type="term" value="F:protein kinase activity"/>
    <property type="evidence" value="ECO:0007669"/>
    <property type="project" value="InterPro"/>
</dbReference>
<evidence type="ECO:0000259" key="3">
    <source>
        <dbReference type="PROSITE" id="PS50011"/>
    </source>
</evidence>
<feature type="compositionally biased region" description="Polar residues" evidence="2">
    <location>
        <begin position="697"/>
        <end position="713"/>
    </location>
</feature>
<feature type="domain" description="Protein kinase" evidence="3">
    <location>
        <begin position="2"/>
        <end position="284"/>
    </location>
</feature>
<reference evidence="4" key="1">
    <citation type="journal article" date="2020" name="Nat. Genet.">
        <title>Genomic diversifications of five Gossypium allopolyploid species and their impact on cotton improvement.</title>
        <authorList>
            <person name="Chen Z.J."/>
            <person name="Sreedasyam A."/>
            <person name="Ando A."/>
            <person name="Song Q."/>
            <person name="De Santiago L.M."/>
            <person name="Hulse-Kemp A.M."/>
            <person name="Ding M."/>
            <person name="Ye W."/>
            <person name="Kirkbride R.C."/>
            <person name="Jenkins J."/>
            <person name="Plott C."/>
            <person name="Lovell J."/>
            <person name="Lin Y.M."/>
            <person name="Vaughn R."/>
            <person name="Liu B."/>
            <person name="Simpson S."/>
            <person name="Scheffler B.E."/>
            <person name="Wen L."/>
            <person name="Saski C.A."/>
            <person name="Grover C.E."/>
            <person name="Hu G."/>
            <person name="Conover J.L."/>
            <person name="Carlson J.W."/>
            <person name="Shu S."/>
            <person name="Boston L.B."/>
            <person name="Williams M."/>
            <person name="Peterson D.G."/>
            <person name="McGee K."/>
            <person name="Jones D.C."/>
            <person name="Wendel J.F."/>
            <person name="Stelly D.M."/>
            <person name="Grimwood J."/>
            <person name="Schmutz J."/>
        </authorList>
    </citation>
    <scope>NUCLEOTIDE SEQUENCE [LARGE SCALE GENOMIC DNA]</scope>
    <source>
        <strain evidence="4">cv. TM-1</strain>
    </source>
</reference>
<reference evidence="5" key="2">
    <citation type="submission" date="2025-08" db="UniProtKB">
        <authorList>
            <consortium name="RefSeq"/>
        </authorList>
    </citation>
    <scope>IDENTIFICATION</scope>
</reference>
<dbReference type="InterPro" id="IPR051177">
    <property type="entry name" value="CIK-Related_Protein"/>
</dbReference>
<dbReference type="PANTHER" id="PTHR12984:SF3">
    <property type="entry name" value="N-TERMINAL KINASE-LIKE PROTEIN"/>
    <property type="match status" value="1"/>
</dbReference>
<dbReference type="SMART" id="SM00220">
    <property type="entry name" value="S_TKc"/>
    <property type="match status" value="1"/>
</dbReference>
<dbReference type="InterPro" id="IPR021133">
    <property type="entry name" value="HEAT_type_2"/>
</dbReference>
<organism evidence="4 5">
    <name type="scientific">Gossypium hirsutum</name>
    <name type="common">Upland cotton</name>
    <name type="synonym">Gossypium mexicanum</name>
    <dbReference type="NCBI Taxonomy" id="3635"/>
    <lineage>
        <taxon>Eukaryota</taxon>
        <taxon>Viridiplantae</taxon>
        <taxon>Streptophyta</taxon>
        <taxon>Embryophyta</taxon>
        <taxon>Tracheophyta</taxon>
        <taxon>Spermatophyta</taxon>
        <taxon>Magnoliopsida</taxon>
        <taxon>eudicotyledons</taxon>
        <taxon>Gunneridae</taxon>
        <taxon>Pentapetalae</taxon>
        <taxon>rosids</taxon>
        <taxon>malvids</taxon>
        <taxon>Malvales</taxon>
        <taxon>Malvaceae</taxon>
        <taxon>Malvoideae</taxon>
        <taxon>Gossypium</taxon>
    </lineage>
</organism>
<evidence type="ECO:0000313" key="4">
    <source>
        <dbReference type="Proteomes" id="UP000818029"/>
    </source>
</evidence>
<sequence>MFNFLKGVVGGSGGGQKDLPYNIGDPYPSAWSSWSHFRGTSKDDGSPVSIFSLSGSNPQDGRLAAGRNGVKRLRTVRHPNILSFLYSTEVETVDGSGTKVTIYIVTEPAMPLSEKIKELSLEGTQRDEYYAWGLHQIAKAVSFLNNDCKLVHGNVCLESVVVTQTLDWKLHAFDVLSEYDGTSGTATGPMLPYEWLVGSQYKSVELAKSDWVAIRKSPPWAIDSWGLGCLIYEIFSGMKLGKTEELRNTASIPKSLLPDYQRLLSSTPSRRLNASKLIENSEYFQNKLVDTIHFMEILSLKDSVEKDTFFRKLPNLTEQLPRQIVLKKLFPLLTSALEYGSAAAPALTALLKIGSWLSAEEYTLKVLPTIIKLFASNDRAIRVALLQHIDQYGESLSARVVDEQVYPHVATGFVDTSSILRELTLKSMLIMAPKLSQRNLSGSLLKYLSKLQVDEEPAIRTNTTILLGNIASFLNDGTRKRVLINAFTVRALRDTFSPARGAGVMALCATSSYYDTTEIATRILPNIVVLTIDPDSDVRSKVFQAVDQFMQILKQSNEKSNAGDTAHAGSLGLASMPGNAGLLEWAMSSLTLKGKPSDQAPIAASNSVRPVTTTTAASSETPSMAPVRVSSSSDFADAPAPPSPTSTDGWGEIENGIHEEQYSDKDGWDDIEPLEEPKPSSVLANIQAAQKRPVSQPKPQAATSLRSKSTVKAVSTKDEDDDLWGSIAVPTPKIASKSLKVKTSGAVEDDDPWAAIAAPPPTTKVKPLSAGRGRGTKAAAPKLGAQRINRTSSSGMQ</sequence>
<feature type="compositionally biased region" description="Low complexity" evidence="2">
    <location>
        <begin position="610"/>
        <end position="638"/>
    </location>
</feature>